<dbReference type="InterPro" id="IPR005119">
    <property type="entry name" value="LysR_subst-bd"/>
</dbReference>
<dbReference type="GO" id="GO:0003700">
    <property type="term" value="F:DNA-binding transcription factor activity"/>
    <property type="evidence" value="ECO:0007669"/>
    <property type="project" value="InterPro"/>
</dbReference>
<dbReference type="InterPro" id="IPR000847">
    <property type="entry name" value="LysR_HTH_N"/>
</dbReference>
<name>A0AA41JLK1_9BURK</name>
<dbReference type="PROSITE" id="PS50931">
    <property type="entry name" value="HTH_LYSR"/>
    <property type="match status" value="1"/>
</dbReference>
<dbReference type="FunFam" id="1.10.10.10:FF:000001">
    <property type="entry name" value="LysR family transcriptional regulator"/>
    <property type="match status" value="1"/>
</dbReference>
<evidence type="ECO:0000256" key="2">
    <source>
        <dbReference type="ARBA" id="ARBA00023015"/>
    </source>
</evidence>
<dbReference type="InterPro" id="IPR058163">
    <property type="entry name" value="LysR-type_TF_proteobact-type"/>
</dbReference>
<dbReference type="PANTHER" id="PTHR30537">
    <property type="entry name" value="HTH-TYPE TRANSCRIPTIONAL REGULATOR"/>
    <property type="match status" value="1"/>
</dbReference>
<dbReference type="CDD" id="cd08473">
    <property type="entry name" value="PBP2_CrgA_like_4"/>
    <property type="match status" value="1"/>
</dbReference>
<feature type="domain" description="HTH lysR-type" evidence="5">
    <location>
        <begin position="6"/>
        <end position="63"/>
    </location>
</feature>
<dbReference type="InterPro" id="IPR036390">
    <property type="entry name" value="WH_DNA-bd_sf"/>
</dbReference>
<reference evidence="6" key="1">
    <citation type="submission" date="2021-04" db="EMBL/GenBank/DDBJ databases">
        <title>A collection of bacterial strains from the Burkholderia cepacia Research Laboratory and Repository.</title>
        <authorList>
            <person name="Lipuma J."/>
            <person name="Spilker T."/>
        </authorList>
    </citation>
    <scope>NUCLEOTIDE SEQUENCE</scope>
    <source>
        <strain evidence="6">AU36012</strain>
    </source>
</reference>
<evidence type="ECO:0000256" key="1">
    <source>
        <dbReference type="ARBA" id="ARBA00009437"/>
    </source>
</evidence>
<organism evidence="6 7">
    <name type="scientific">Burkholderia ambifaria</name>
    <dbReference type="NCBI Taxonomy" id="152480"/>
    <lineage>
        <taxon>Bacteria</taxon>
        <taxon>Pseudomonadati</taxon>
        <taxon>Pseudomonadota</taxon>
        <taxon>Betaproteobacteria</taxon>
        <taxon>Burkholderiales</taxon>
        <taxon>Burkholderiaceae</taxon>
        <taxon>Burkholderia</taxon>
        <taxon>Burkholderia cepacia complex</taxon>
    </lineage>
</organism>
<dbReference type="SUPFAM" id="SSF53850">
    <property type="entry name" value="Periplasmic binding protein-like II"/>
    <property type="match status" value="1"/>
</dbReference>
<dbReference type="SUPFAM" id="SSF46785">
    <property type="entry name" value="Winged helix' DNA-binding domain"/>
    <property type="match status" value="1"/>
</dbReference>
<comment type="similarity">
    <text evidence="1">Belongs to the LysR transcriptional regulatory family.</text>
</comment>
<keyword evidence="2" id="KW-0805">Transcription regulation</keyword>
<keyword evidence="4" id="KW-0804">Transcription</keyword>
<dbReference type="RefSeq" id="WP_105786528.1">
    <property type="nucleotide sequence ID" value="NZ_CADERF010000022.1"/>
</dbReference>
<dbReference type="GO" id="GO:0043565">
    <property type="term" value="F:sequence-specific DNA binding"/>
    <property type="evidence" value="ECO:0007669"/>
    <property type="project" value="TreeGrafter"/>
</dbReference>
<dbReference type="Gene3D" id="3.40.190.290">
    <property type="match status" value="1"/>
</dbReference>
<dbReference type="Pfam" id="PF03466">
    <property type="entry name" value="LysR_substrate"/>
    <property type="match status" value="1"/>
</dbReference>
<evidence type="ECO:0000313" key="7">
    <source>
        <dbReference type="Proteomes" id="UP000682266"/>
    </source>
</evidence>
<dbReference type="AlphaFoldDB" id="A0AA41JLK1"/>
<evidence type="ECO:0000256" key="3">
    <source>
        <dbReference type="ARBA" id="ARBA00023125"/>
    </source>
</evidence>
<dbReference type="PANTHER" id="PTHR30537:SF31">
    <property type="entry name" value="TRANSCRIPTIONAL REGULATOR, LYSR FAMILY"/>
    <property type="match status" value="1"/>
</dbReference>
<dbReference type="Proteomes" id="UP000682266">
    <property type="component" value="Unassembled WGS sequence"/>
</dbReference>
<dbReference type="NCBIfam" id="NF011573">
    <property type="entry name" value="PRK14997.1"/>
    <property type="match status" value="1"/>
</dbReference>
<evidence type="ECO:0000256" key="4">
    <source>
        <dbReference type="ARBA" id="ARBA00023163"/>
    </source>
</evidence>
<comment type="caution">
    <text evidence="6">The sequence shown here is derived from an EMBL/GenBank/DDBJ whole genome shotgun (WGS) entry which is preliminary data.</text>
</comment>
<protein>
    <submittedName>
        <fullName evidence="6">LysR family transcriptional regulator</fullName>
    </submittedName>
</protein>
<sequence>MNDQERDLNDLYYFVQVVEHGGFAPAGRALNLPKSKLSRRIALLEARLGMRLIQRSTRRFTVTDVGQTYYAHCRAMLVEADAADEAIALLHEEPRGIVRVSCPVVLLDSLVGTMIAAFLAACPRVEIHLEATNRRVDVVGEGIDVAIRVRPPPLEDSDLALRTLAERGQCLVASPALLRELGTPAVPADLTRLPSLDHGVPQAAHVWRLRGPDGAQAEIHHQPRLVTGGMLALRAAAVAGVGVVQLPTMMVRDEVERGELVTVLPNWAPRREIVHAVFASRRGLLPAVRALLDFLTERFAELAPD</sequence>
<proteinExistence type="inferred from homology"/>
<gene>
    <name evidence="6" type="ORF">KDW93_23885</name>
</gene>
<dbReference type="Gene3D" id="1.10.10.10">
    <property type="entry name" value="Winged helix-like DNA-binding domain superfamily/Winged helix DNA-binding domain"/>
    <property type="match status" value="1"/>
</dbReference>
<dbReference type="GO" id="GO:0006351">
    <property type="term" value="P:DNA-templated transcription"/>
    <property type="evidence" value="ECO:0007669"/>
    <property type="project" value="TreeGrafter"/>
</dbReference>
<dbReference type="EMBL" id="JAGSVG010000024">
    <property type="protein sequence ID" value="MBR8131978.1"/>
    <property type="molecule type" value="Genomic_DNA"/>
</dbReference>
<accession>A0AA41JLK1</accession>
<dbReference type="InterPro" id="IPR036388">
    <property type="entry name" value="WH-like_DNA-bd_sf"/>
</dbReference>
<evidence type="ECO:0000259" key="5">
    <source>
        <dbReference type="PROSITE" id="PS50931"/>
    </source>
</evidence>
<dbReference type="Pfam" id="PF00126">
    <property type="entry name" value="HTH_1"/>
    <property type="match status" value="1"/>
</dbReference>
<keyword evidence="3" id="KW-0238">DNA-binding</keyword>
<evidence type="ECO:0000313" key="6">
    <source>
        <dbReference type="EMBL" id="MBR8131978.1"/>
    </source>
</evidence>